<dbReference type="Pfam" id="PF04073">
    <property type="entry name" value="tRNA_edit"/>
    <property type="match status" value="1"/>
</dbReference>
<dbReference type="AlphaFoldDB" id="V6LRV6"/>
<sequence length="435" mass="49738">MNIEKLILKPQLDQPSYIKNEHLRRLQSSGILRHDRSSNKLILSQSVFDFAEKIESLVSNHFENTQKALIQYQVESDCIPHIEFLRTTKALPISLNFGIKQSETAKNPILPSKTDFYLEFLIAQETEFSLSQFTSLAQLFSLKDTFVNTTQFGFVLSTSSQTYEVPTYEEVGSLNYEEELLVHTPNSHTVGELSTFLKIDPKLIIKAVLFEFQSKLVFVYIRGDLDVNQAKLEQFLGGKVQLATQKLLEFHDLIPGFAGIKGMKNQNQSQIVLDLSCKTMNNCVTGANKLDVHIVNFDFKKYIKSCIYVDLVERSCTKTDEILEFKRISRDFKMLKQSCSAGLLRVHLLDVLALSERIRDDDFYAVQGVDFRPESGVYDARQKVSVREKLQLATLGGFRRFLVVGKAWLESGKMEEIDLAQERQNEEKALNDTKM</sequence>
<accession>V6LRV6</accession>
<keyword evidence="2" id="KW-0030">Aminoacyl-tRNA synthetase</keyword>
<dbReference type="OrthoDB" id="10267474at2759"/>
<reference evidence="2 3" key="1">
    <citation type="journal article" date="2014" name="PLoS Genet.">
        <title>The Genome of Spironucleus salmonicida Highlights a Fish Pathogen Adapted to Fluctuating Environments.</title>
        <authorList>
            <person name="Xu F."/>
            <person name="Jerlstrom-Hultqvist J."/>
            <person name="Einarsson E."/>
            <person name="Astvaldsson A."/>
            <person name="Svard S.G."/>
            <person name="Andersson J.O."/>
        </authorList>
    </citation>
    <scope>NUCLEOTIDE SEQUENCE</scope>
    <source>
        <strain evidence="3">ATCC 50377</strain>
    </source>
</reference>
<reference evidence="3" key="2">
    <citation type="submission" date="2020-12" db="EMBL/GenBank/DDBJ databases">
        <title>New Spironucleus salmonicida genome in near-complete chromosomes.</title>
        <authorList>
            <person name="Xu F."/>
            <person name="Kurt Z."/>
            <person name="Jimenez-Gonzalez A."/>
            <person name="Astvaldsson A."/>
            <person name="Andersson J.O."/>
            <person name="Svard S.G."/>
        </authorList>
    </citation>
    <scope>NUCLEOTIDE SEQUENCE</scope>
    <source>
        <strain evidence="3">ATCC 50377</strain>
    </source>
</reference>
<dbReference type="InterPro" id="IPR036754">
    <property type="entry name" value="YbaK/aa-tRNA-synt-asso_dom_sf"/>
</dbReference>
<keyword evidence="2" id="KW-0436">Ligase</keyword>
<dbReference type="GO" id="GO:0002161">
    <property type="term" value="F:aminoacyl-tRNA deacylase activity"/>
    <property type="evidence" value="ECO:0007669"/>
    <property type="project" value="InterPro"/>
</dbReference>
<evidence type="ECO:0000313" key="2">
    <source>
        <dbReference type="EMBL" id="EST43514.1"/>
    </source>
</evidence>
<dbReference type="EMBL" id="KI546135">
    <property type="protein sequence ID" value="EST43514.1"/>
    <property type="molecule type" value="Genomic_DNA"/>
</dbReference>
<name>V6LRV6_9EUKA</name>
<organism evidence="2">
    <name type="scientific">Spironucleus salmonicida</name>
    <dbReference type="NCBI Taxonomy" id="348837"/>
    <lineage>
        <taxon>Eukaryota</taxon>
        <taxon>Metamonada</taxon>
        <taxon>Diplomonadida</taxon>
        <taxon>Hexamitidae</taxon>
        <taxon>Hexamitinae</taxon>
        <taxon>Spironucleus</taxon>
    </lineage>
</organism>
<evidence type="ECO:0000259" key="1">
    <source>
        <dbReference type="Pfam" id="PF04073"/>
    </source>
</evidence>
<dbReference type="EMBL" id="AUWU02000001">
    <property type="protein sequence ID" value="KAH0577471.1"/>
    <property type="molecule type" value="Genomic_DNA"/>
</dbReference>
<evidence type="ECO:0000313" key="3">
    <source>
        <dbReference type="EMBL" id="KAH0577471.1"/>
    </source>
</evidence>
<dbReference type="InterPro" id="IPR007214">
    <property type="entry name" value="YbaK/aa-tRNA-synth-assoc-dom"/>
</dbReference>
<feature type="domain" description="YbaK/aminoacyl-tRNA synthetase-associated" evidence="1">
    <location>
        <begin position="184"/>
        <end position="295"/>
    </location>
</feature>
<dbReference type="Proteomes" id="UP000018208">
    <property type="component" value="Unassembled WGS sequence"/>
</dbReference>
<protein>
    <submittedName>
        <fullName evidence="2 3">Prolyl-tRNA synthetase</fullName>
    </submittedName>
</protein>
<gene>
    <name evidence="2" type="ORF">SS50377_16548</name>
    <name evidence="3" type="ORF">SS50377_20824</name>
</gene>
<proteinExistence type="predicted"/>
<dbReference type="VEuPathDB" id="GiardiaDB:SS50377_20824"/>
<dbReference type="GO" id="GO:0004812">
    <property type="term" value="F:aminoacyl-tRNA ligase activity"/>
    <property type="evidence" value="ECO:0007669"/>
    <property type="project" value="UniProtKB-KW"/>
</dbReference>
<dbReference type="Gene3D" id="3.90.960.10">
    <property type="entry name" value="YbaK/aminoacyl-tRNA synthetase-associated domain"/>
    <property type="match status" value="1"/>
</dbReference>
<keyword evidence="4" id="KW-1185">Reference proteome</keyword>
<dbReference type="SUPFAM" id="SSF55826">
    <property type="entry name" value="YbaK/ProRS associated domain"/>
    <property type="match status" value="1"/>
</dbReference>
<evidence type="ECO:0000313" key="4">
    <source>
        <dbReference type="Proteomes" id="UP000018208"/>
    </source>
</evidence>